<dbReference type="CDD" id="cd01949">
    <property type="entry name" value="GGDEF"/>
    <property type="match status" value="1"/>
</dbReference>
<dbReference type="AlphaFoldDB" id="A0A239G0P9"/>
<dbReference type="Pfam" id="PF00990">
    <property type="entry name" value="GGDEF"/>
    <property type="match status" value="1"/>
</dbReference>
<dbReference type="GO" id="GO:0043709">
    <property type="term" value="P:cell adhesion involved in single-species biofilm formation"/>
    <property type="evidence" value="ECO:0007669"/>
    <property type="project" value="TreeGrafter"/>
</dbReference>
<evidence type="ECO:0000256" key="4">
    <source>
        <dbReference type="ARBA" id="ARBA00022692"/>
    </source>
</evidence>
<feature type="domain" description="CHASE" evidence="10">
    <location>
        <begin position="116"/>
        <end position="200"/>
    </location>
</feature>
<evidence type="ECO:0000256" key="5">
    <source>
        <dbReference type="ARBA" id="ARBA00022989"/>
    </source>
</evidence>
<evidence type="ECO:0000256" key="1">
    <source>
        <dbReference type="ARBA" id="ARBA00001946"/>
    </source>
</evidence>
<evidence type="ECO:0000256" key="3">
    <source>
        <dbReference type="ARBA" id="ARBA00012528"/>
    </source>
</evidence>
<dbReference type="GO" id="GO:0005886">
    <property type="term" value="C:plasma membrane"/>
    <property type="evidence" value="ECO:0007669"/>
    <property type="project" value="UniProtKB-SubCell"/>
</dbReference>
<dbReference type="SUPFAM" id="SSF55785">
    <property type="entry name" value="PYP-like sensor domain (PAS domain)"/>
    <property type="match status" value="1"/>
</dbReference>
<dbReference type="Pfam" id="PF03924">
    <property type="entry name" value="CHASE"/>
    <property type="match status" value="1"/>
</dbReference>
<dbReference type="InterPro" id="IPR000014">
    <property type="entry name" value="PAS"/>
</dbReference>
<keyword evidence="5 8" id="KW-1133">Transmembrane helix</keyword>
<dbReference type="Proteomes" id="UP000242915">
    <property type="component" value="Unassembled WGS sequence"/>
</dbReference>
<dbReference type="GO" id="GO:0007165">
    <property type="term" value="P:signal transduction"/>
    <property type="evidence" value="ECO:0007669"/>
    <property type="project" value="UniProtKB-ARBA"/>
</dbReference>
<proteinExistence type="predicted"/>
<dbReference type="Gene3D" id="3.30.70.270">
    <property type="match status" value="1"/>
</dbReference>
<keyword evidence="13" id="KW-1185">Reference proteome</keyword>
<organism evidence="12 13">
    <name type="scientific">Pseudomonas segetis</name>
    <dbReference type="NCBI Taxonomy" id="298908"/>
    <lineage>
        <taxon>Bacteria</taxon>
        <taxon>Pseudomonadati</taxon>
        <taxon>Pseudomonadota</taxon>
        <taxon>Gammaproteobacteria</taxon>
        <taxon>Pseudomonadales</taxon>
        <taxon>Pseudomonadaceae</taxon>
        <taxon>Pseudomonas</taxon>
    </lineage>
</organism>
<name>A0A239G0P9_9PSED</name>
<dbReference type="InterPro" id="IPR029787">
    <property type="entry name" value="Nucleotide_cyclase"/>
</dbReference>
<dbReference type="RefSeq" id="WP_089360259.1">
    <property type="nucleotide sequence ID" value="NZ_FZOG01000003.1"/>
</dbReference>
<dbReference type="InterPro" id="IPR006189">
    <property type="entry name" value="CHASE_dom"/>
</dbReference>
<evidence type="ECO:0000259" key="10">
    <source>
        <dbReference type="PROSITE" id="PS50839"/>
    </source>
</evidence>
<dbReference type="PROSITE" id="PS50839">
    <property type="entry name" value="CHASE"/>
    <property type="match status" value="1"/>
</dbReference>
<dbReference type="PANTHER" id="PTHR45138">
    <property type="entry name" value="REGULATORY COMPONENTS OF SENSORY TRANSDUCTION SYSTEM"/>
    <property type="match status" value="1"/>
</dbReference>
<evidence type="ECO:0000313" key="12">
    <source>
        <dbReference type="EMBL" id="SNS62867.1"/>
    </source>
</evidence>
<dbReference type="Gene3D" id="3.30.450.20">
    <property type="entry name" value="PAS domain"/>
    <property type="match status" value="1"/>
</dbReference>
<evidence type="ECO:0000256" key="6">
    <source>
        <dbReference type="ARBA" id="ARBA00023136"/>
    </source>
</evidence>
<evidence type="ECO:0000256" key="7">
    <source>
        <dbReference type="ARBA" id="ARBA00034247"/>
    </source>
</evidence>
<dbReference type="FunFam" id="3.30.70.270:FF:000001">
    <property type="entry name" value="Diguanylate cyclase domain protein"/>
    <property type="match status" value="1"/>
</dbReference>
<dbReference type="GO" id="GO:0052621">
    <property type="term" value="F:diguanylate cyclase activity"/>
    <property type="evidence" value="ECO:0007669"/>
    <property type="project" value="UniProtKB-EC"/>
</dbReference>
<dbReference type="PROSITE" id="PS50112">
    <property type="entry name" value="PAS"/>
    <property type="match status" value="1"/>
</dbReference>
<dbReference type="SMART" id="SM00267">
    <property type="entry name" value="GGDEF"/>
    <property type="match status" value="1"/>
</dbReference>
<gene>
    <name evidence="12" type="ORF">SAMN05216255_2874</name>
</gene>
<dbReference type="SMART" id="SM01079">
    <property type="entry name" value="CHASE"/>
    <property type="match status" value="1"/>
</dbReference>
<evidence type="ECO:0000256" key="8">
    <source>
        <dbReference type="SAM" id="Phobius"/>
    </source>
</evidence>
<dbReference type="SUPFAM" id="SSF55073">
    <property type="entry name" value="Nucleotide cyclase"/>
    <property type="match status" value="1"/>
</dbReference>
<dbReference type="InterPro" id="IPR050469">
    <property type="entry name" value="Diguanylate_Cyclase"/>
</dbReference>
<dbReference type="InterPro" id="IPR042240">
    <property type="entry name" value="CHASE_sf"/>
</dbReference>
<dbReference type="PROSITE" id="PS50887">
    <property type="entry name" value="GGDEF"/>
    <property type="match status" value="1"/>
</dbReference>
<protein>
    <recommendedName>
        <fullName evidence="3">diguanylate cyclase</fullName>
        <ecNumber evidence="3">2.7.7.65</ecNumber>
    </recommendedName>
</protein>
<dbReference type="InterPro" id="IPR035965">
    <property type="entry name" value="PAS-like_dom_sf"/>
</dbReference>
<sequence>MAQRLPQTWIARFALAVLLSGLYFASLTVWQQMVKDQQKSIAERVDFQARDLARRLQSSLHDQVDDLHRIAQLWNHRGRIPQDEWLLESQFCLDHFKAYQSIQWLGPDLHMRWLVPTTGNEAALDFVLKPDHPNYPLALRARDTGTAQFSNSFALVQGGRGFVLYTPLYIKNGQGQRVFDGFIQGVFKVEQLMDQLLSEVDRDYFSAYLMENGKPIYSREQPSTEAGFEQVIALHLLNNRNFSIILKPSQKLLDELRSPLPTFVLSASLIISTLLVAALALVLQSHQRATDLQRINRRLNREISQREHIENVLIESRERLQLVIDLTDSSTDGLFIVNPHSREILYMNHATYRSLGYDAQLFSQLFKDNPDSLLPGYENWLGEVRKSLGGNVSQHQLLRRDGSTQPAEISAQLVVINDHEYLICVSRDNSERLKFEAQLQTLSQQDGLTGLFNRRYFDSQLASEWRRLQRTGAPLTLMMLDIDYFKAYNDQRGHLAGDDALRKVAEIMQDCLQREGDSACRYGGEEFAIILANTNAEGASHIAAQLHQKLDEARIKHLRSPFGRLTLSIGIASISADDEDLPDSLIERSDKALYQAKRDGRNRTCIASTAD</sequence>
<comment type="catalytic activity">
    <reaction evidence="7">
        <text>2 GTP = 3',3'-c-di-GMP + 2 diphosphate</text>
        <dbReference type="Rhea" id="RHEA:24898"/>
        <dbReference type="ChEBI" id="CHEBI:33019"/>
        <dbReference type="ChEBI" id="CHEBI:37565"/>
        <dbReference type="ChEBI" id="CHEBI:58805"/>
        <dbReference type="EC" id="2.7.7.65"/>
    </reaction>
</comment>
<dbReference type="EMBL" id="FZOG01000003">
    <property type="protein sequence ID" value="SNS62867.1"/>
    <property type="molecule type" value="Genomic_DNA"/>
</dbReference>
<dbReference type="InterPro" id="IPR043128">
    <property type="entry name" value="Rev_trsase/Diguanyl_cyclase"/>
</dbReference>
<evidence type="ECO:0000259" key="9">
    <source>
        <dbReference type="PROSITE" id="PS50112"/>
    </source>
</evidence>
<feature type="domain" description="PAS" evidence="9">
    <location>
        <begin position="316"/>
        <end position="360"/>
    </location>
</feature>
<feature type="domain" description="GGDEF" evidence="11">
    <location>
        <begin position="473"/>
        <end position="609"/>
    </location>
</feature>
<comment type="subcellular location">
    <subcellularLocation>
        <location evidence="2">Cell inner membrane</location>
    </subcellularLocation>
</comment>
<keyword evidence="6 8" id="KW-0472">Membrane</keyword>
<accession>A0A239G0P9</accession>
<feature type="transmembrane region" description="Helical" evidence="8">
    <location>
        <begin position="12"/>
        <end position="30"/>
    </location>
</feature>
<dbReference type="PANTHER" id="PTHR45138:SF9">
    <property type="entry name" value="DIGUANYLATE CYCLASE DGCM-RELATED"/>
    <property type="match status" value="1"/>
</dbReference>
<dbReference type="GO" id="GO:1902201">
    <property type="term" value="P:negative regulation of bacterial-type flagellum-dependent cell motility"/>
    <property type="evidence" value="ECO:0007669"/>
    <property type="project" value="TreeGrafter"/>
</dbReference>
<keyword evidence="4 8" id="KW-0812">Transmembrane</keyword>
<dbReference type="InterPro" id="IPR000160">
    <property type="entry name" value="GGDEF_dom"/>
</dbReference>
<comment type="cofactor">
    <cofactor evidence="1">
        <name>Mg(2+)</name>
        <dbReference type="ChEBI" id="CHEBI:18420"/>
    </cofactor>
</comment>
<dbReference type="NCBIfam" id="TIGR00254">
    <property type="entry name" value="GGDEF"/>
    <property type="match status" value="1"/>
</dbReference>
<reference evidence="13" key="1">
    <citation type="submission" date="2017-06" db="EMBL/GenBank/DDBJ databases">
        <authorList>
            <person name="Varghese N."/>
            <person name="Submissions S."/>
        </authorList>
    </citation>
    <scope>NUCLEOTIDE SEQUENCE [LARGE SCALE GENOMIC DNA]</scope>
    <source>
        <strain evidence="13">CIP 108523</strain>
    </source>
</reference>
<evidence type="ECO:0000313" key="13">
    <source>
        <dbReference type="Proteomes" id="UP000242915"/>
    </source>
</evidence>
<evidence type="ECO:0000256" key="2">
    <source>
        <dbReference type="ARBA" id="ARBA00004533"/>
    </source>
</evidence>
<dbReference type="Gene3D" id="3.30.450.350">
    <property type="entry name" value="CHASE domain"/>
    <property type="match status" value="1"/>
</dbReference>
<dbReference type="EC" id="2.7.7.65" evidence="3"/>
<evidence type="ECO:0000259" key="11">
    <source>
        <dbReference type="PROSITE" id="PS50887"/>
    </source>
</evidence>